<dbReference type="InterPro" id="IPR050275">
    <property type="entry name" value="PGM_Phosphatase"/>
</dbReference>
<feature type="domain" description="RNase H type-1" evidence="5">
    <location>
        <begin position="1"/>
        <end position="141"/>
    </location>
</feature>
<dbReference type="CDD" id="cd07067">
    <property type="entry name" value="HP_PGM_like"/>
    <property type="match status" value="1"/>
</dbReference>
<dbReference type="InterPro" id="IPR012337">
    <property type="entry name" value="RNaseH-like_sf"/>
</dbReference>
<accession>A0A2N3XWN6</accession>
<dbReference type="InterPro" id="IPR036397">
    <property type="entry name" value="RNaseH_sf"/>
</dbReference>
<dbReference type="CDD" id="cd09279">
    <property type="entry name" value="RNase_HI_like"/>
    <property type="match status" value="1"/>
</dbReference>
<dbReference type="Proteomes" id="UP000233786">
    <property type="component" value="Unassembled WGS sequence"/>
</dbReference>
<dbReference type="PROSITE" id="PS50879">
    <property type="entry name" value="RNASE_H_1"/>
    <property type="match status" value="1"/>
</dbReference>
<protein>
    <submittedName>
        <fullName evidence="6">Phosphoglycerate mutase</fullName>
    </submittedName>
</protein>
<feature type="region of interest" description="Disordered" evidence="4">
    <location>
        <begin position="131"/>
        <end position="187"/>
    </location>
</feature>
<comment type="caution">
    <text evidence="6">The sequence shown here is derived from an EMBL/GenBank/DDBJ whole genome shotgun (WGS) entry which is preliminary data.</text>
</comment>
<dbReference type="InterPro" id="IPR013078">
    <property type="entry name" value="His_Pase_superF_clade-1"/>
</dbReference>
<dbReference type="SUPFAM" id="SSF53098">
    <property type="entry name" value="Ribonuclease H-like"/>
    <property type="match status" value="1"/>
</dbReference>
<evidence type="ECO:0000256" key="3">
    <source>
        <dbReference type="PIRSR" id="PIRSR613078-2"/>
    </source>
</evidence>
<dbReference type="AlphaFoldDB" id="A0A2N3XWN6"/>
<feature type="compositionally biased region" description="Low complexity" evidence="4">
    <location>
        <begin position="160"/>
        <end position="179"/>
    </location>
</feature>
<feature type="active site" description="Proton donor/acceptor" evidence="2">
    <location>
        <position position="280"/>
    </location>
</feature>
<dbReference type="Gene3D" id="3.40.50.1240">
    <property type="entry name" value="Phosphoglycerate mutase-like"/>
    <property type="match status" value="1"/>
</dbReference>
<dbReference type="PANTHER" id="PTHR48100:SF1">
    <property type="entry name" value="HISTIDINE PHOSPHATASE FAMILY PROTEIN-RELATED"/>
    <property type="match status" value="1"/>
</dbReference>
<organism evidence="6 7">
    <name type="scientific">Saccharopolyspora spinosa</name>
    <dbReference type="NCBI Taxonomy" id="60894"/>
    <lineage>
        <taxon>Bacteria</taxon>
        <taxon>Bacillati</taxon>
        <taxon>Actinomycetota</taxon>
        <taxon>Actinomycetes</taxon>
        <taxon>Pseudonocardiales</taxon>
        <taxon>Pseudonocardiaceae</taxon>
        <taxon>Saccharopolyspora</taxon>
    </lineage>
</organism>
<gene>
    <name evidence="6" type="ORF">A8926_2767</name>
</gene>
<feature type="active site" description="Tele-phosphohistidine intermediate" evidence="1">
    <location>
        <position position="200"/>
    </location>
</feature>
<evidence type="ECO:0000259" key="5">
    <source>
        <dbReference type="PROSITE" id="PS50879"/>
    </source>
</evidence>
<dbReference type="PANTHER" id="PTHR48100">
    <property type="entry name" value="BROAD-SPECIFICITY PHOSPHATASE YOR283W-RELATED"/>
    <property type="match status" value="1"/>
</dbReference>
<feature type="active site" description="Proton donor/acceptor; for phosphatase activity" evidence="1">
    <location>
        <position position="280"/>
    </location>
</feature>
<evidence type="ECO:0000256" key="4">
    <source>
        <dbReference type="SAM" id="MobiDB-lite"/>
    </source>
</evidence>
<dbReference type="STRING" id="994479.GCA_000194155_02672"/>
<dbReference type="GO" id="GO:0016791">
    <property type="term" value="F:phosphatase activity"/>
    <property type="evidence" value="ECO:0007669"/>
    <property type="project" value="TreeGrafter"/>
</dbReference>
<dbReference type="GO" id="GO:0003676">
    <property type="term" value="F:nucleic acid binding"/>
    <property type="evidence" value="ECO:0007669"/>
    <property type="project" value="InterPro"/>
</dbReference>
<evidence type="ECO:0000256" key="1">
    <source>
        <dbReference type="PIRSR" id="PIRSR036922-1"/>
    </source>
</evidence>
<dbReference type="PIRSF" id="PIRSF036922">
    <property type="entry name" value="RNaseH_PGAM"/>
    <property type="match status" value="1"/>
</dbReference>
<dbReference type="Pfam" id="PF13456">
    <property type="entry name" value="RVT_3"/>
    <property type="match status" value="1"/>
</dbReference>
<keyword evidence="7" id="KW-1185">Reference proteome</keyword>
<dbReference type="GO" id="GO:0004523">
    <property type="term" value="F:RNA-DNA hybrid ribonuclease activity"/>
    <property type="evidence" value="ECO:0007669"/>
    <property type="project" value="InterPro"/>
</dbReference>
<feature type="binding site" evidence="3">
    <location>
        <position position="256"/>
    </location>
    <ligand>
        <name>substrate</name>
    </ligand>
</feature>
<dbReference type="EMBL" id="PJNB01000001">
    <property type="protein sequence ID" value="PKW15088.1"/>
    <property type="molecule type" value="Genomic_DNA"/>
</dbReference>
<dbReference type="InterPro" id="IPR002156">
    <property type="entry name" value="RNaseH_domain"/>
</dbReference>
<dbReference type="Gene3D" id="3.30.420.10">
    <property type="entry name" value="Ribonuclease H-like superfamily/Ribonuclease H"/>
    <property type="match status" value="1"/>
</dbReference>
<dbReference type="InterPro" id="IPR014636">
    <property type="entry name" value="RNaseH/PGlycerate_mutase"/>
</dbReference>
<evidence type="ECO:0000313" key="7">
    <source>
        <dbReference type="Proteomes" id="UP000233786"/>
    </source>
</evidence>
<dbReference type="OrthoDB" id="5296884at2"/>
<dbReference type="Pfam" id="PF00300">
    <property type="entry name" value="His_Phos_1"/>
    <property type="match status" value="1"/>
</dbReference>
<evidence type="ECO:0000313" key="6">
    <source>
        <dbReference type="EMBL" id="PKW15088.1"/>
    </source>
</evidence>
<dbReference type="SMART" id="SM00855">
    <property type="entry name" value="PGAM"/>
    <property type="match status" value="1"/>
</dbReference>
<evidence type="ECO:0000256" key="2">
    <source>
        <dbReference type="PIRSR" id="PIRSR613078-1"/>
    </source>
</evidence>
<dbReference type="InterPro" id="IPR029033">
    <property type="entry name" value="His_PPase_superfam"/>
</dbReference>
<sequence>MSLRVVVEADGGSRGNPGPAGCGAVVRDAGSGEVLAERSIGLGVTTNNVAEYQGVIAGLLAAAELGAAAVEVRMDSKLIIEQLAGRWKVKHANLQPLAAEARQLIAGFEQVSLEWVPRAQNAHADRLANEAMDQQASGDQSGGGARPVGDPAAGEGSGGEADAARSSGAGSDAGASSARIRPSGWLGANGTPTKMLLLRHGQTPMSVDRRYSGRGDVALTPLGERQVRAAGKRVAAMDGVITPDGVAPVIASPLTRTRQTAQAVVDAIGGELHFHDGLLETDFGDWEGLTFGEASEQYPQLHRKWLGDPSVLPPGGESLDEVYQRVTRARDDLLEQYAGQTIIVVSHVTPIKALLRLGLDVGPSMFYRLHLDLASLSIVEFYPDGNASVRLVNDISHWS</sequence>
<dbReference type="SUPFAM" id="SSF53254">
    <property type="entry name" value="Phosphoglycerate mutase-like"/>
    <property type="match status" value="1"/>
</dbReference>
<dbReference type="GO" id="GO:0005737">
    <property type="term" value="C:cytoplasm"/>
    <property type="evidence" value="ECO:0007669"/>
    <property type="project" value="TreeGrafter"/>
</dbReference>
<reference evidence="6" key="1">
    <citation type="submission" date="2017-12" db="EMBL/GenBank/DDBJ databases">
        <title>Sequencing the genomes of 1000 Actinobacteria strains.</title>
        <authorList>
            <person name="Klenk H.-P."/>
        </authorList>
    </citation>
    <scope>NUCLEOTIDE SEQUENCE [LARGE SCALE GENOMIC DNA]</scope>
    <source>
        <strain evidence="6">DSM 44228</strain>
    </source>
</reference>
<dbReference type="RefSeq" id="WP_010695441.1">
    <property type="nucleotide sequence ID" value="NZ_CP061007.1"/>
</dbReference>
<name>A0A2N3XWN6_SACSN</name>
<proteinExistence type="predicted"/>
<dbReference type="NCBIfam" id="NF005567">
    <property type="entry name" value="PRK07238.1"/>
    <property type="match status" value="1"/>
</dbReference>